<feature type="region of interest" description="Disordered" evidence="2">
    <location>
        <begin position="201"/>
        <end position="232"/>
    </location>
</feature>
<keyword evidence="1" id="KW-0175">Coiled coil</keyword>
<gene>
    <name evidence="3" type="ORF">C3747_18g81</name>
</gene>
<dbReference type="VEuPathDB" id="TriTrypDB:BCY84_18638"/>
<comment type="caution">
    <text evidence="3">The sequence shown here is derived from an EMBL/GenBank/DDBJ whole genome shotgun (WGS) entry which is preliminary data.</text>
</comment>
<dbReference type="VEuPathDB" id="TriTrypDB:TCSYLVIO_006100"/>
<protein>
    <submittedName>
        <fullName evidence="3">Uncharacterized protein</fullName>
    </submittedName>
</protein>
<name>A0A2V2XBE2_TRYCR</name>
<sequence length="427" mass="47935">MIRDQCKAYCQCSYCKQTGEQMRVIPDSIKLASGNGRSRDELYLRTLNQTLRARSLMASSKNACKFKPDEILQSTRGDMARAALTVPVRRRDRLQELLILENKERIKAERQRRQNLRAMGLPDDADKTSRDCAVSTRDDFNVARELGKTNEAEVVVPQAHSADEDLRHVLNTVKAITDEHDARDSSKSLTSDQIHRLRRLVQEHDNKRKSTTADSPLQPHVADHRHQVSQPHIQQKMFPSIHDRSTRRLKYNSHPYGTGVVWLPLEEDNTDEDGKNATFTAAGRLDNTRLDDKAYAEHQYPGSTYNKYLNDGPKAAEGTTLNDASPSTADNLAASADLKILGKGNNAENVALSDAERKKSLKETPSYKSSAAFWRTTNQDRAAQMQRFLEFKKLQADAARVYAESAVRRPADVGTADAVAAGDRNTF</sequence>
<evidence type="ECO:0000313" key="4">
    <source>
        <dbReference type="Proteomes" id="UP000246078"/>
    </source>
</evidence>
<dbReference type="Proteomes" id="UP000246078">
    <property type="component" value="Unassembled WGS sequence"/>
</dbReference>
<dbReference type="VEuPathDB" id="TriTrypDB:TcCLB.509651.10"/>
<dbReference type="VEuPathDB" id="TriTrypDB:TcCL_NonESM05445"/>
<proteinExistence type="predicted"/>
<dbReference type="VEuPathDB" id="TriTrypDB:ECC02_001033"/>
<dbReference type="SMR" id="A0A2V2XBE2"/>
<evidence type="ECO:0000256" key="2">
    <source>
        <dbReference type="SAM" id="MobiDB-lite"/>
    </source>
</evidence>
<dbReference type="EMBL" id="PRFC01000018">
    <property type="protein sequence ID" value="PWV17463.1"/>
    <property type="molecule type" value="Genomic_DNA"/>
</dbReference>
<evidence type="ECO:0000313" key="3">
    <source>
        <dbReference type="EMBL" id="PWV17463.1"/>
    </source>
</evidence>
<evidence type="ECO:0000256" key="1">
    <source>
        <dbReference type="SAM" id="Coils"/>
    </source>
</evidence>
<dbReference type="AlphaFoldDB" id="A0A2V2XBE2"/>
<organism evidence="3 4">
    <name type="scientific">Trypanosoma cruzi</name>
    <dbReference type="NCBI Taxonomy" id="5693"/>
    <lineage>
        <taxon>Eukaryota</taxon>
        <taxon>Discoba</taxon>
        <taxon>Euglenozoa</taxon>
        <taxon>Kinetoplastea</taxon>
        <taxon>Metakinetoplastina</taxon>
        <taxon>Trypanosomatida</taxon>
        <taxon>Trypanosomatidae</taxon>
        <taxon>Trypanosoma</taxon>
        <taxon>Schizotrypanum</taxon>
    </lineage>
</organism>
<dbReference type="VEuPathDB" id="TriTrypDB:TcCLB.511285.30"/>
<dbReference type="VEuPathDB" id="TriTrypDB:Tc_MARK_4808"/>
<dbReference type="VEuPathDB" id="TriTrypDB:C3747_18g81"/>
<dbReference type="OMA" id="SAAMWMT"/>
<dbReference type="VEuPathDB" id="TriTrypDB:TcG_04212"/>
<feature type="coiled-coil region" evidence="1">
    <location>
        <begin position="91"/>
        <end position="119"/>
    </location>
</feature>
<dbReference type="VEuPathDB" id="TriTrypDB:TcBrA4_0085280"/>
<dbReference type="VEuPathDB" id="TriTrypDB:TCDM_00466"/>
<reference evidence="3 4" key="1">
    <citation type="journal article" date="2018" name="Microb. Genom.">
        <title>Expanding an expanded genome: long-read sequencing of Trypanosoma cruzi.</title>
        <authorList>
            <person name="Berna L."/>
            <person name="Rodriguez M."/>
            <person name="Chiribao M.L."/>
            <person name="Parodi-Talice A."/>
            <person name="Pita S."/>
            <person name="Rijo G."/>
            <person name="Alvarez-Valin F."/>
            <person name="Robello C."/>
        </authorList>
    </citation>
    <scope>NUCLEOTIDE SEQUENCE [LARGE SCALE GENOMIC DNA]</scope>
    <source>
        <strain evidence="3 4">TCC</strain>
    </source>
</reference>
<dbReference type="VEuPathDB" id="TriTrypDB:C4B63_4g99"/>
<dbReference type="OrthoDB" id="271978at2759"/>
<accession>A0A2V2XBE2</accession>